<name>A0A7K4MKD2_9ARCH</name>
<dbReference type="InterPro" id="IPR050065">
    <property type="entry name" value="GlmU-like"/>
</dbReference>
<gene>
    <name evidence="4" type="ORF">HX850_01935</name>
</gene>
<dbReference type="InterPro" id="IPR025877">
    <property type="entry name" value="MobA-like_NTP_Trfase"/>
</dbReference>
<dbReference type="EMBL" id="JACATK010000005">
    <property type="protein sequence ID" value="NWJ29666.1"/>
    <property type="molecule type" value="Genomic_DNA"/>
</dbReference>
<dbReference type="PANTHER" id="PTHR43584">
    <property type="entry name" value="NUCLEOTIDYL TRANSFERASE"/>
    <property type="match status" value="1"/>
</dbReference>
<keyword evidence="1 4" id="KW-0808">Transferase</keyword>
<evidence type="ECO:0000259" key="3">
    <source>
        <dbReference type="Pfam" id="PF12804"/>
    </source>
</evidence>
<dbReference type="PANTHER" id="PTHR43584:SF8">
    <property type="entry name" value="N-ACETYLMURAMATE ALPHA-1-PHOSPHATE URIDYLYLTRANSFERASE"/>
    <property type="match status" value="1"/>
</dbReference>
<evidence type="ECO:0000256" key="1">
    <source>
        <dbReference type="ARBA" id="ARBA00022679"/>
    </source>
</evidence>
<dbReference type="CDD" id="cd02523">
    <property type="entry name" value="PC_cytidylyltransferase"/>
    <property type="match status" value="1"/>
</dbReference>
<comment type="caution">
    <text evidence="4">The sequence shown here is derived from an EMBL/GenBank/DDBJ whole genome shotgun (WGS) entry which is preliminary data.</text>
</comment>
<dbReference type="AlphaFoldDB" id="A0A7K4MKD2"/>
<evidence type="ECO:0000256" key="2">
    <source>
        <dbReference type="ARBA" id="ARBA00022695"/>
    </source>
</evidence>
<keyword evidence="2 4" id="KW-0548">Nucleotidyltransferase</keyword>
<sequence>MRVIILAAGVGSRLGAITKNIPKPLVDINGKSLIERQIELFQNNDISDIIITTGAKKEKFDIKNVSYIHDSEYNSHDQLGSLMVAKQKISGDVIILFADLLFDENILKQVLQSKADIGIAVEENWEKSYLERPDRDQAAKVSIKQGKIASLSEKNALEDSNKIVEFLGIIKLSAKGSEILKEKYQELERTHEGRFNDAESLNMGKLTDLLHEVVKSGFEINPILIKGKWCEVDTPNDLEIAKTLFR</sequence>
<accession>A0A7K4MKD2</accession>
<dbReference type="SUPFAM" id="SSF53448">
    <property type="entry name" value="Nucleotide-diphospho-sugar transferases"/>
    <property type="match status" value="1"/>
</dbReference>
<dbReference type="InterPro" id="IPR029044">
    <property type="entry name" value="Nucleotide-diphossugar_trans"/>
</dbReference>
<dbReference type="Gene3D" id="3.90.550.10">
    <property type="entry name" value="Spore Coat Polysaccharide Biosynthesis Protein SpsA, Chain A"/>
    <property type="match status" value="1"/>
</dbReference>
<dbReference type="GO" id="GO:0016779">
    <property type="term" value="F:nucleotidyltransferase activity"/>
    <property type="evidence" value="ECO:0007669"/>
    <property type="project" value="UniProtKB-KW"/>
</dbReference>
<evidence type="ECO:0000313" key="5">
    <source>
        <dbReference type="Proteomes" id="UP000568446"/>
    </source>
</evidence>
<evidence type="ECO:0000313" key="4">
    <source>
        <dbReference type="EMBL" id="NWJ29666.1"/>
    </source>
</evidence>
<dbReference type="Pfam" id="PF12804">
    <property type="entry name" value="NTP_transf_3"/>
    <property type="match status" value="1"/>
</dbReference>
<dbReference type="Proteomes" id="UP000568446">
    <property type="component" value="Unassembled WGS sequence"/>
</dbReference>
<protein>
    <submittedName>
        <fullName evidence="4">Phosphocholine cytidylyltransferase family protein</fullName>
    </submittedName>
</protein>
<organism evidence="4 5">
    <name type="scientific">Marine Group I thaumarchaeote</name>
    <dbReference type="NCBI Taxonomy" id="2511932"/>
    <lineage>
        <taxon>Archaea</taxon>
        <taxon>Nitrososphaerota</taxon>
        <taxon>Marine Group I</taxon>
    </lineage>
</organism>
<proteinExistence type="predicted"/>
<reference evidence="4 5" key="1">
    <citation type="journal article" date="2019" name="Environ. Microbiol.">
        <title>Genomics insights into ecotype formation of ammonia-oxidizing archaea in the deep ocean.</title>
        <authorList>
            <person name="Wang Y."/>
            <person name="Huang J.M."/>
            <person name="Cui G.J."/>
            <person name="Nunoura T."/>
            <person name="Takaki Y."/>
            <person name="Li W.L."/>
            <person name="Li J."/>
            <person name="Gao Z.M."/>
            <person name="Takai K."/>
            <person name="Zhang A.Q."/>
            <person name="Stepanauskas R."/>
        </authorList>
    </citation>
    <scope>NUCLEOTIDE SEQUENCE [LARGE SCALE GENOMIC DNA]</scope>
    <source>
        <strain evidence="4 5">C4</strain>
    </source>
</reference>
<feature type="domain" description="MobA-like NTP transferase" evidence="3">
    <location>
        <begin position="3"/>
        <end position="121"/>
    </location>
</feature>